<comment type="caution">
    <text evidence="2">The sequence shown here is derived from an EMBL/GenBank/DDBJ whole genome shotgun (WGS) entry which is preliminary data.</text>
</comment>
<dbReference type="EMBL" id="MGGM01000021">
    <property type="protein sequence ID" value="OGM29010.1"/>
    <property type="molecule type" value="Genomic_DNA"/>
</dbReference>
<protein>
    <submittedName>
        <fullName evidence="2">Uncharacterized protein</fullName>
    </submittedName>
</protein>
<name>A0A1F7YPA7_9BACT</name>
<accession>A0A1F7YPA7</accession>
<gene>
    <name evidence="2" type="ORF">A2801_04010</name>
</gene>
<dbReference type="Proteomes" id="UP000177263">
    <property type="component" value="Unassembled WGS sequence"/>
</dbReference>
<dbReference type="AlphaFoldDB" id="A0A1F7YPA7"/>
<sequence>MSEKVIGYALLLSGLFVVIFAGISVYQVLTGKTEPAPLFSFGAVELSLDSIVAPENREALKQLAGSDEIPKTELVSAELINDTTNVFAHVILMGFLVSIGGRIAGIGTNLLRPIIVKAPGMKLISQHEEKKG</sequence>
<feature type="transmembrane region" description="Helical" evidence="1">
    <location>
        <begin position="86"/>
        <end position="111"/>
    </location>
</feature>
<dbReference type="STRING" id="1802500.A2801_04010"/>
<keyword evidence="1" id="KW-0472">Membrane</keyword>
<organism evidence="2 3">
    <name type="scientific">Candidatus Woesebacteria bacterium RIFCSPHIGHO2_01_FULL_41_10</name>
    <dbReference type="NCBI Taxonomy" id="1802500"/>
    <lineage>
        <taxon>Bacteria</taxon>
        <taxon>Candidatus Woeseibacteriota</taxon>
    </lineage>
</organism>
<evidence type="ECO:0000313" key="2">
    <source>
        <dbReference type="EMBL" id="OGM29010.1"/>
    </source>
</evidence>
<proteinExistence type="predicted"/>
<reference evidence="2 3" key="1">
    <citation type="journal article" date="2016" name="Nat. Commun.">
        <title>Thousands of microbial genomes shed light on interconnected biogeochemical processes in an aquifer system.</title>
        <authorList>
            <person name="Anantharaman K."/>
            <person name="Brown C.T."/>
            <person name="Hug L.A."/>
            <person name="Sharon I."/>
            <person name="Castelle C.J."/>
            <person name="Probst A.J."/>
            <person name="Thomas B.C."/>
            <person name="Singh A."/>
            <person name="Wilkins M.J."/>
            <person name="Karaoz U."/>
            <person name="Brodie E.L."/>
            <person name="Williams K.H."/>
            <person name="Hubbard S.S."/>
            <person name="Banfield J.F."/>
        </authorList>
    </citation>
    <scope>NUCLEOTIDE SEQUENCE [LARGE SCALE GENOMIC DNA]</scope>
</reference>
<evidence type="ECO:0000313" key="3">
    <source>
        <dbReference type="Proteomes" id="UP000177263"/>
    </source>
</evidence>
<feature type="transmembrane region" description="Helical" evidence="1">
    <location>
        <begin position="7"/>
        <end position="29"/>
    </location>
</feature>
<keyword evidence="1" id="KW-1133">Transmembrane helix</keyword>
<keyword evidence="1" id="KW-0812">Transmembrane</keyword>
<evidence type="ECO:0000256" key="1">
    <source>
        <dbReference type="SAM" id="Phobius"/>
    </source>
</evidence>